<feature type="region of interest" description="Disordered" evidence="1">
    <location>
        <begin position="251"/>
        <end position="278"/>
    </location>
</feature>
<reference evidence="3" key="1">
    <citation type="journal article" date="2015" name="PLoS Genet.">
        <title>Genome Sequence and Transcriptome Analyses of Chrysochromulina tobin: Metabolic Tools for Enhanced Algal Fitness in the Prominent Order Prymnesiales (Haptophyceae).</title>
        <authorList>
            <person name="Hovde B.T."/>
            <person name="Deodato C.R."/>
            <person name="Hunsperger H.M."/>
            <person name="Ryken S.A."/>
            <person name="Yost W."/>
            <person name="Jha R.K."/>
            <person name="Patterson J."/>
            <person name="Monnat R.J. Jr."/>
            <person name="Barlow S.B."/>
            <person name="Starkenburg S.R."/>
            <person name="Cattolico R.A."/>
        </authorList>
    </citation>
    <scope>NUCLEOTIDE SEQUENCE</scope>
    <source>
        <strain evidence="3">CCMP291</strain>
    </source>
</reference>
<name>A0A0M0K0V5_9EUKA</name>
<evidence type="ECO:0000313" key="3">
    <source>
        <dbReference type="Proteomes" id="UP000037460"/>
    </source>
</evidence>
<comment type="caution">
    <text evidence="2">The sequence shown here is derived from an EMBL/GenBank/DDBJ whole genome shotgun (WGS) entry which is preliminary data.</text>
</comment>
<sequence>MVRYYYDGTESSSSLGDGEQPMLAEILLSRLPTPVVRVDWKVLQMAVRRPQAAPSGSVEASIMRRYQLRHCERMREALGRLWNTASLGEEVMSKGDFVAWHALLSRALLARTDERTGLIVADCEWALYCLDSLEDGMPQGPFEEWCFEVLESWAPTTYAGAKASSEAEISAAMSDLVDELIEALTVRGAKHELRPLDEVEWLGLSRPESYIHGLPTLFNWPQCRFLVAAALAWRGPTEPSKAQLIEIARGRMQSPPPPTGASAPPSTHALQSRLAQPQAGLGASSMLDTALGSSVAPQDELRPFALDVAPLPRLDGMMARRAQQRSGQRSAAAAAQAAVRTARAVLGPDAIKRLEARARGAIMAAVGPLVPGVPLNTPNTALHALSTPATADACDDAGGPAEPLEVFGSVDATLLDELAGIGRSELESPGWSSTTSQLRNELATWITLSRGRVSYLNREKSKTSQVTASSAKAALKEGVRTPLELSRNEIRTRLERQHGPFELLALRTALEAGETVTGS</sequence>
<accession>A0A0M0K0V5</accession>
<protein>
    <submittedName>
        <fullName evidence="2">Uncharacterized protein</fullName>
    </submittedName>
</protein>
<evidence type="ECO:0000313" key="2">
    <source>
        <dbReference type="EMBL" id="KOO32013.1"/>
    </source>
</evidence>
<evidence type="ECO:0000256" key="1">
    <source>
        <dbReference type="SAM" id="MobiDB-lite"/>
    </source>
</evidence>
<dbReference type="Proteomes" id="UP000037460">
    <property type="component" value="Unassembled WGS sequence"/>
</dbReference>
<keyword evidence="3" id="KW-1185">Reference proteome</keyword>
<dbReference type="EMBL" id="JWZX01001868">
    <property type="protein sequence ID" value="KOO32013.1"/>
    <property type="molecule type" value="Genomic_DNA"/>
</dbReference>
<gene>
    <name evidence="2" type="ORF">Ctob_004680</name>
</gene>
<proteinExistence type="predicted"/>
<dbReference type="AlphaFoldDB" id="A0A0M0K0V5"/>
<organism evidence="2 3">
    <name type="scientific">Chrysochromulina tobinii</name>
    <dbReference type="NCBI Taxonomy" id="1460289"/>
    <lineage>
        <taxon>Eukaryota</taxon>
        <taxon>Haptista</taxon>
        <taxon>Haptophyta</taxon>
        <taxon>Prymnesiophyceae</taxon>
        <taxon>Prymnesiales</taxon>
        <taxon>Chrysochromulinaceae</taxon>
        <taxon>Chrysochromulina</taxon>
    </lineage>
</organism>